<dbReference type="Proteomes" id="UP000252355">
    <property type="component" value="Unassembled WGS sequence"/>
</dbReference>
<sequence>MPPDLAILPRFHCLGPSSRYRLFQFLPELAAAGLQVVTQPLFGAAYLRNRYQGGGWPVGLMLRAYLERMSFLRRLPPGTPLLIEKDLFPWLPASFELPWLRRHPFRLDLDDAVHVWYRRRPFLAGKFAALARRASCIQAGNRWLAREFARYGAPVELIPTVIDPIPCQANRNSAPGPGPLRVGWIGSPLSQEHLEPFWPVLERTDLPPLELRIMGGNPRLARGLPTRHRIVWLPWSTPAEREFLAGLDVGIMPLRPGPFSDGKCGFKLLQYLAAGVPPIATPTLANREILGEGRYGALAADPADWAAALRRLATDHDHWRALAAAGPERVGTAYSRQVWAPRVVATLRDFVARRG</sequence>
<dbReference type="GO" id="GO:0016757">
    <property type="term" value="F:glycosyltransferase activity"/>
    <property type="evidence" value="ECO:0007669"/>
    <property type="project" value="TreeGrafter"/>
</dbReference>
<keyword evidence="1" id="KW-0808">Transferase</keyword>
<name>A0A367ZRW0_9BACT</name>
<dbReference type="EMBL" id="QOQW01000004">
    <property type="protein sequence ID" value="RCK80776.1"/>
    <property type="molecule type" value="Genomic_DNA"/>
</dbReference>
<protein>
    <submittedName>
        <fullName evidence="1">Glycosyl transferase, group 1</fullName>
    </submittedName>
</protein>
<reference evidence="1 2" key="1">
    <citation type="submission" date="2018-05" db="EMBL/GenBank/DDBJ databases">
        <title>A metagenomic window into the 2 km-deep terrestrial subsurface aquifer revealed taxonomically and functionally diverse microbial community comprising novel uncultured bacterial lineages.</title>
        <authorList>
            <person name="Kadnikov V.V."/>
            <person name="Mardanov A.V."/>
            <person name="Beletsky A.V."/>
            <person name="Banks D."/>
            <person name="Pimenov N.V."/>
            <person name="Frank Y.A."/>
            <person name="Karnachuk O.V."/>
            <person name="Ravin N.V."/>
        </authorList>
    </citation>
    <scope>NUCLEOTIDE SEQUENCE [LARGE SCALE GENOMIC DNA]</scope>
    <source>
        <strain evidence="1">BY5</strain>
    </source>
</reference>
<dbReference type="Gene3D" id="3.40.50.2000">
    <property type="entry name" value="Glycogen Phosphorylase B"/>
    <property type="match status" value="1"/>
</dbReference>
<evidence type="ECO:0000313" key="2">
    <source>
        <dbReference type="Proteomes" id="UP000252355"/>
    </source>
</evidence>
<organism evidence="1 2">
    <name type="scientific">Candidatus Ozemobacter sibiricus</name>
    <dbReference type="NCBI Taxonomy" id="2268124"/>
    <lineage>
        <taxon>Bacteria</taxon>
        <taxon>Candidatus Ozemobacteria</taxon>
        <taxon>Candidatus Ozemobacterales</taxon>
        <taxon>Candidatus Ozemobacteraceae</taxon>
        <taxon>Candidatus Ozemobacter</taxon>
    </lineage>
</organism>
<dbReference type="CDD" id="cd03801">
    <property type="entry name" value="GT4_PimA-like"/>
    <property type="match status" value="1"/>
</dbReference>
<dbReference type="SUPFAM" id="SSF53756">
    <property type="entry name" value="UDP-Glycosyltransferase/glycogen phosphorylase"/>
    <property type="match status" value="1"/>
</dbReference>
<comment type="caution">
    <text evidence="1">The sequence shown here is derived from an EMBL/GenBank/DDBJ whole genome shotgun (WGS) entry which is preliminary data.</text>
</comment>
<dbReference type="PANTHER" id="PTHR12526:SF600">
    <property type="entry name" value="GLYCOSYL TRANSFERASE GROUP 1"/>
    <property type="match status" value="1"/>
</dbReference>
<evidence type="ECO:0000313" key="1">
    <source>
        <dbReference type="EMBL" id="RCK80776.1"/>
    </source>
</evidence>
<dbReference type="AlphaFoldDB" id="A0A367ZRW0"/>
<accession>A0A367ZRW0</accession>
<dbReference type="PANTHER" id="PTHR12526">
    <property type="entry name" value="GLYCOSYLTRANSFERASE"/>
    <property type="match status" value="1"/>
</dbReference>
<gene>
    <name evidence="1" type="ORF">OZSIB_2664</name>
</gene>
<proteinExistence type="predicted"/>
<dbReference type="Pfam" id="PF13692">
    <property type="entry name" value="Glyco_trans_1_4"/>
    <property type="match status" value="1"/>
</dbReference>